<evidence type="ECO:0000259" key="1">
    <source>
        <dbReference type="SMART" id="SM00849"/>
    </source>
</evidence>
<gene>
    <name evidence="2" type="ORF">A2557_06860</name>
</gene>
<dbReference type="SUPFAM" id="SSF56281">
    <property type="entry name" value="Metallo-hydrolase/oxidoreductase"/>
    <property type="match status" value="1"/>
</dbReference>
<protein>
    <recommendedName>
        <fullName evidence="1">Metallo-beta-lactamase domain-containing protein</fullName>
    </recommendedName>
</protein>
<organism evidence="2 3">
    <name type="scientific">Candidatus Lambdaproteobacteria bacterium RIFOXYD2_FULL_56_26</name>
    <dbReference type="NCBI Taxonomy" id="1817773"/>
    <lineage>
        <taxon>Bacteria</taxon>
        <taxon>Pseudomonadati</taxon>
        <taxon>Pseudomonadota</taxon>
        <taxon>Candidatus Lambdaproteobacteria</taxon>
    </lineage>
</organism>
<dbReference type="Pfam" id="PF00753">
    <property type="entry name" value="Lactamase_B"/>
    <property type="match status" value="1"/>
</dbReference>
<comment type="caution">
    <text evidence="2">The sequence shown here is derived from an EMBL/GenBank/DDBJ whole genome shotgun (WGS) entry which is preliminary data.</text>
</comment>
<dbReference type="AlphaFoldDB" id="A0A1F6H2T7"/>
<dbReference type="Proteomes" id="UP000177583">
    <property type="component" value="Unassembled WGS sequence"/>
</dbReference>
<feature type="domain" description="Metallo-beta-lactamase" evidence="1">
    <location>
        <begin position="239"/>
        <end position="427"/>
    </location>
</feature>
<dbReference type="Gene3D" id="3.60.15.10">
    <property type="entry name" value="Ribonuclease Z/Hydroxyacylglutathione hydrolase-like"/>
    <property type="match status" value="1"/>
</dbReference>
<dbReference type="SMART" id="SM00849">
    <property type="entry name" value="Lactamase_B"/>
    <property type="match status" value="1"/>
</dbReference>
<dbReference type="EMBL" id="MFNF01000001">
    <property type="protein sequence ID" value="OGH04703.1"/>
    <property type="molecule type" value="Genomic_DNA"/>
</dbReference>
<reference evidence="2 3" key="1">
    <citation type="journal article" date="2016" name="Nat. Commun.">
        <title>Thousands of microbial genomes shed light on interconnected biogeochemical processes in an aquifer system.</title>
        <authorList>
            <person name="Anantharaman K."/>
            <person name="Brown C.T."/>
            <person name="Hug L.A."/>
            <person name="Sharon I."/>
            <person name="Castelle C.J."/>
            <person name="Probst A.J."/>
            <person name="Thomas B.C."/>
            <person name="Singh A."/>
            <person name="Wilkins M.J."/>
            <person name="Karaoz U."/>
            <person name="Brodie E.L."/>
            <person name="Williams K.H."/>
            <person name="Hubbard S.S."/>
            <person name="Banfield J.F."/>
        </authorList>
    </citation>
    <scope>NUCLEOTIDE SEQUENCE [LARGE SCALE GENOMIC DNA]</scope>
</reference>
<evidence type="ECO:0000313" key="2">
    <source>
        <dbReference type="EMBL" id="OGH04703.1"/>
    </source>
</evidence>
<sequence length="473" mass="52768">MKLSSLGPGCFYLEVPEVGLRILCGCPPDSVKSLKKLGFIYNQTVQGVVCETGPNAILLGDLAVQADEISNLTEFPVLHMLYKQGLGIPGHPNRASGKPMLIGRSPELSGQAEYIRRGNYGLYSEEEYQALGLDEKTYKLYLEIKLQFAFGRFLETRELMDLVAFDQETLELKGGLWLQRLEPNHFEARLGEERLEFDLNLTPLQRYQPTYSLPWRPLPQGRFAVVHLGDGDGWDDKRPCLGSLLLVGEKRYLVDAGPFVSENLKHLGIGPQEVEGLFLTHVHDDHFGGFYGLFCQNPRLKVLATTRIFLTLLKKYAALTGKPEAYWRERIAFVPLVPGEWNRVGALEARPLPSAHPIDTTLFLFRVNGEGGYKTYGHLTDIANLKVLSQFAGNLKAPEAFERFEQELIEVYRAPLDIKKVDVGGGFVHGDAMDFATDPSPVLLLSHTTDPIPPGTYPKGVQTGFGDFHVLVP</sequence>
<dbReference type="InterPro" id="IPR001279">
    <property type="entry name" value="Metallo-B-lactamas"/>
</dbReference>
<proteinExistence type="predicted"/>
<name>A0A1F6H2T7_9PROT</name>
<accession>A0A1F6H2T7</accession>
<dbReference type="InterPro" id="IPR036866">
    <property type="entry name" value="RibonucZ/Hydroxyglut_hydro"/>
</dbReference>
<evidence type="ECO:0000313" key="3">
    <source>
        <dbReference type="Proteomes" id="UP000177583"/>
    </source>
</evidence>